<gene>
    <name evidence="1" type="ORF">AK812_SmicGene41120</name>
</gene>
<proteinExistence type="predicted"/>
<comment type="caution">
    <text evidence="1">The sequence shown here is derived from an EMBL/GenBank/DDBJ whole genome shotgun (WGS) entry which is preliminary data.</text>
</comment>
<evidence type="ECO:0000313" key="2">
    <source>
        <dbReference type="Proteomes" id="UP000186817"/>
    </source>
</evidence>
<evidence type="ECO:0000313" key="1">
    <source>
        <dbReference type="EMBL" id="OLP78679.1"/>
    </source>
</evidence>
<accession>A0A1Q9C6Y3</accession>
<dbReference type="OrthoDB" id="25131at2759"/>
<dbReference type="Gene3D" id="2.130.10.10">
    <property type="entry name" value="YVTN repeat-like/Quinoprotein amine dehydrogenase"/>
    <property type="match status" value="1"/>
</dbReference>
<dbReference type="InterPro" id="IPR015943">
    <property type="entry name" value="WD40/YVTN_repeat-like_dom_sf"/>
</dbReference>
<sequence>MIKACPLARALPCAGDVGSKRIEASQPNLYCLYEEDPSPSLALRDGRCAVASTWAALLFDAQSSGKEIASYQVTCVRFHPARPSLLVTGGDDGLLCVLDTTQRTEEETLRLALNVEVRAFVRICNAFYDDADDDDDDDEDAAAADDDDEGKAATCAKAAEAVQLLHDRGNLLDVLYSDESGRAYVLAGSVEGKLLVQPGCGHTGLVRASVAVGPHFVTGGHHASPVAKRKRGG</sequence>
<dbReference type="InterPro" id="IPR001680">
    <property type="entry name" value="WD40_rpt"/>
</dbReference>
<reference evidence="1 2" key="1">
    <citation type="submission" date="2016-02" db="EMBL/GenBank/DDBJ databases">
        <title>Genome analysis of coral dinoflagellate symbionts highlights evolutionary adaptations to a symbiotic lifestyle.</title>
        <authorList>
            <person name="Aranda M."/>
            <person name="Li Y."/>
            <person name="Liew Y.J."/>
            <person name="Baumgarten S."/>
            <person name="Simakov O."/>
            <person name="Wilson M."/>
            <person name="Piel J."/>
            <person name="Ashoor H."/>
            <person name="Bougouffa S."/>
            <person name="Bajic V.B."/>
            <person name="Ryu T."/>
            <person name="Ravasi T."/>
            <person name="Bayer T."/>
            <person name="Micklem G."/>
            <person name="Kim H."/>
            <person name="Bhak J."/>
            <person name="Lajeunesse T.C."/>
            <person name="Voolstra C.R."/>
        </authorList>
    </citation>
    <scope>NUCLEOTIDE SEQUENCE [LARGE SCALE GENOMIC DNA]</scope>
    <source>
        <strain evidence="1 2">CCMP2467</strain>
    </source>
</reference>
<protein>
    <submittedName>
        <fullName evidence="1">Uncharacterized protein</fullName>
    </submittedName>
</protein>
<dbReference type="SUPFAM" id="SSF50978">
    <property type="entry name" value="WD40 repeat-like"/>
    <property type="match status" value="1"/>
</dbReference>
<dbReference type="Proteomes" id="UP000186817">
    <property type="component" value="Unassembled WGS sequence"/>
</dbReference>
<dbReference type="InterPro" id="IPR036322">
    <property type="entry name" value="WD40_repeat_dom_sf"/>
</dbReference>
<organism evidence="1 2">
    <name type="scientific">Symbiodinium microadriaticum</name>
    <name type="common">Dinoflagellate</name>
    <name type="synonym">Zooxanthella microadriatica</name>
    <dbReference type="NCBI Taxonomy" id="2951"/>
    <lineage>
        <taxon>Eukaryota</taxon>
        <taxon>Sar</taxon>
        <taxon>Alveolata</taxon>
        <taxon>Dinophyceae</taxon>
        <taxon>Suessiales</taxon>
        <taxon>Symbiodiniaceae</taxon>
        <taxon>Symbiodinium</taxon>
    </lineage>
</organism>
<keyword evidence="2" id="KW-1185">Reference proteome</keyword>
<dbReference type="SMART" id="SM00320">
    <property type="entry name" value="WD40"/>
    <property type="match status" value="1"/>
</dbReference>
<dbReference type="AlphaFoldDB" id="A0A1Q9C6Y3"/>
<dbReference type="EMBL" id="LSRX01001578">
    <property type="protein sequence ID" value="OLP78679.1"/>
    <property type="molecule type" value="Genomic_DNA"/>
</dbReference>
<name>A0A1Q9C6Y3_SYMMI</name>